<evidence type="ECO:0000313" key="2">
    <source>
        <dbReference type="EMBL" id="MRS61725.1"/>
    </source>
</evidence>
<feature type="chain" id="PRO_5029656138" description="Outer membrane beta-barrel protein" evidence="1">
    <location>
        <begin position="21"/>
        <end position="174"/>
    </location>
</feature>
<dbReference type="Proteomes" id="UP000441754">
    <property type="component" value="Unassembled WGS sequence"/>
</dbReference>
<protein>
    <recommendedName>
        <fullName evidence="4">Outer membrane beta-barrel protein</fullName>
    </recommendedName>
</protein>
<organism evidence="2 3">
    <name type="scientific">Larkinella terrae</name>
    <dbReference type="NCBI Taxonomy" id="2025311"/>
    <lineage>
        <taxon>Bacteria</taxon>
        <taxon>Pseudomonadati</taxon>
        <taxon>Bacteroidota</taxon>
        <taxon>Cytophagia</taxon>
        <taxon>Cytophagales</taxon>
        <taxon>Spirosomataceae</taxon>
        <taxon>Larkinella</taxon>
    </lineage>
</organism>
<keyword evidence="1" id="KW-0732">Signal</keyword>
<name>A0A7K0EIZ4_9BACT</name>
<keyword evidence="3" id="KW-1185">Reference proteome</keyword>
<dbReference type="AlphaFoldDB" id="A0A7K0EIZ4"/>
<feature type="signal peptide" evidence="1">
    <location>
        <begin position="1"/>
        <end position="20"/>
    </location>
</feature>
<accession>A0A7K0EIZ4</accession>
<gene>
    <name evidence="2" type="ORF">GJJ30_10545</name>
</gene>
<proteinExistence type="predicted"/>
<sequence>MKKALLFVLMGVMGILSATAQSSKFPGDWKADVGLLVAKPVWAFGTTHSFGFGIDASLTRPLPQVKNLYVGGRVYFAHYLAKKETAFIFATGDPANLIGILGDAHYVYQDKFVVGGNLGLGLRFPAYFGTAGLARAGYVGYQLPVNNRPLTLAVCLSRTTLATHVFALRASIRL</sequence>
<reference evidence="2 3" key="1">
    <citation type="journal article" date="2018" name="Antonie Van Leeuwenhoek">
        <title>Larkinella terrae sp. nov., isolated from soil on Jeju Island, South Korea.</title>
        <authorList>
            <person name="Ten L.N."/>
            <person name="Jeon J."/>
            <person name="Park S.J."/>
            <person name="Park S."/>
            <person name="Lee S.Y."/>
            <person name="Kim M.K."/>
            <person name="Jung H.Y."/>
        </authorList>
    </citation>
    <scope>NUCLEOTIDE SEQUENCE [LARGE SCALE GENOMIC DNA]</scope>
    <source>
        <strain evidence="2 3">KCTC 52001</strain>
    </source>
</reference>
<evidence type="ECO:0008006" key="4">
    <source>
        <dbReference type="Google" id="ProtNLM"/>
    </source>
</evidence>
<dbReference type="RefSeq" id="WP_170299166.1">
    <property type="nucleotide sequence ID" value="NZ_WJXZ01000006.1"/>
</dbReference>
<evidence type="ECO:0000256" key="1">
    <source>
        <dbReference type="SAM" id="SignalP"/>
    </source>
</evidence>
<comment type="caution">
    <text evidence="2">The sequence shown here is derived from an EMBL/GenBank/DDBJ whole genome shotgun (WGS) entry which is preliminary data.</text>
</comment>
<evidence type="ECO:0000313" key="3">
    <source>
        <dbReference type="Proteomes" id="UP000441754"/>
    </source>
</evidence>
<dbReference type="EMBL" id="WJXZ01000006">
    <property type="protein sequence ID" value="MRS61725.1"/>
    <property type="molecule type" value="Genomic_DNA"/>
</dbReference>